<reference evidence="3" key="2">
    <citation type="submission" date="2025-09" db="UniProtKB">
        <authorList>
            <consortium name="Ensembl"/>
        </authorList>
    </citation>
    <scope>IDENTIFICATION</scope>
</reference>
<dbReference type="GO" id="GO:0030246">
    <property type="term" value="F:carbohydrate binding"/>
    <property type="evidence" value="ECO:0007669"/>
    <property type="project" value="UniProtKB-KW"/>
</dbReference>
<organism evidence="3 4">
    <name type="scientific">Monodon monoceros</name>
    <name type="common">Narwhal</name>
    <name type="synonym">Ceratodon monodon</name>
    <dbReference type="NCBI Taxonomy" id="40151"/>
    <lineage>
        <taxon>Eukaryota</taxon>
        <taxon>Metazoa</taxon>
        <taxon>Chordata</taxon>
        <taxon>Craniata</taxon>
        <taxon>Vertebrata</taxon>
        <taxon>Euteleostomi</taxon>
        <taxon>Mammalia</taxon>
        <taxon>Eutheria</taxon>
        <taxon>Laurasiatheria</taxon>
        <taxon>Artiodactyla</taxon>
        <taxon>Whippomorpha</taxon>
        <taxon>Cetacea</taxon>
        <taxon>Odontoceti</taxon>
        <taxon>Monodontidae</taxon>
        <taxon>Monodon</taxon>
    </lineage>
</organism>
<dbReference type="Proteomes" id="UP000694561">
    <property type="component" value="Unplaced"/>
</dbReference>
<dbReference type="PANTHER" id="PTHR22803">
    <property type="entry name" value="MANNOSE, PHOSPHOLIPASE, LECTIN RECEPTOR RELATED"/>
    <property type="match status" value="1"/>
</dbReference>
<name>A0A8C6B0V5_MONMO</name>
<accession>A0A8C6B0V5</accession>
<dbReference type="AlphaFoldDB" id="A0A8C6B0V5"/>
<dbReference type="PRINTS" id="PR01504">
    <property type="entry name" value="PNCREATITSAP"/>
</dbReference>
<reference evidence="3" key="1">
    <citation type="submission" date="2025-08" db="UniProtKB">
        <authorList>
            <consortium name="Ensembl"/>
        </authorList>
    </citation>
    <scope>IDENTIFICATION</scope>
</reference>
<evidence type="ECO:0000256" key="1">
    <source>
        <dbReference type="ARBA" id="ARBA00022734"/>
    </source>
</evidence>
<evidence type="ECO:0000313" key="3">
    <source>
        <dbReference type="Ensembl" id="ENSMMNP00015009155.1"/>
    </source>
</evidence>
<dbReference type="GeneTree" id="ENSGT00940000154447"/>
<dbReference type="InterPro" id="IPR001304">
    <property type="entry name" value="C-type_lectin-like"/>
</dbReference>
<dbReference type="InterPro" id="IPR016186">
    <property type="entry name" value="C-type_lectin-like/link_sf"/>
</dbReference>
<dbReference type="InterPro" id="IPR016187">
    <property type="entry name" value="CTDL_fold"/>
</dbReference>
<dbReference type="InterPro" id="IPR050111">
    <property type="entry name" value="C-type_lectin/snaclec_domain"/>
</dbReference>
<evidence type="ECO:0000313" key="4">
    <source>
        <dbReference type="Proteomes" id="UP000694561"/>
    </source>
</evidence>
<dbReference type="Pfam" id="PF00059">
    <property type="entry name" value="Lectin_C"/>
    <property type="match status" value="1"/>
</dbReference>
<dbReference type="Ensembl" id="ENSMMNT00015010014.1">
    <property type="protein sequence ID" value="ENSMMNP00015009155.1"/>
    <property type="gene ID" value="ENSMMNG00015006817.1"/>
</dbReference>
<dbReference type="SMART" id="SM00034">
    <property type="entry name" value="CLECT"/>
    <property type="match status" value="1"/>
</dbReference>
<proteinExistence type="predicted"/>
<dbReference type="SUPFAM" id="SSF56436">
    <property type="entry name" value="C-type lectin-like"/>
    <property type="match status" value="1"/>
</dbReference>
<dbReference type="Gene3D" id="3.10.100.10">
    <property type="entry name" value="Mannose-Binding Protein A, subunit A"/>
    <property type="match status" value="1"/>
</dbReference>
<feature type="domain" description="C-type lectin" evidence="2">
    <location>
        <begin position="62"/>
        <end position="173"/>
    </location>
</feature>
<protein>
    <recommendedName>
        <fullName evidence="2">C-type lectin domain-containing protein</fullName>
    </recommendedName>
</protein>
<keyword evidence="1" id="KW-0430">Lectin</keyword>
<sequence length="176" mass="19613">EQKRLSLNYTGLIGVTQGHLPTPIPSLHFTPYLSFISSSPGEDSQNKLPFARIRCPKVSMAYVSYCYALFIAPRTWMDADLSMTCQKRPSGHLVFVLSGPEGSFVASLAKNNLKLLSDVWIGLHDPTEPNASGWEWSSTDVSTSPIHLSSSVTLGYLKWRVYNCYMNLSYACKLKD</sequence>
<dbReference type="PROSITE" id="PS50041">
    <property type="entry name" value="C_TYPE_LECTIN_2"/>
    <property type="match status" value="1"/>
</dbReference>
<keyword evidence="4" id="KW-1185">Reference proteome</keyword>
<evidence type="ECO:0000259" key="2">
    <source>
        <dbReference type="PROSITE" id="PS50041"/>
    </source>
</evidence>